<dbReference type="AlphaFoldDB" id="A0A3N1KY62"/>
<dbReference type="InterPro" id="IPR006043">
    <property type="entry name" value="NCS2"/>
</dbReference>
<dbReference type="EMBL" id="RJKX01000016">
    <property type="protein sequence ID" value="ROP83729.1"/>
    <property type="molecule type" value="Genomic_DNA"/>
</dbReference>
<keyword evidence="6 7" id="KW-0472">Membrane</keyword>
<evidence type="ECO:0000256" key="4">
    <source>
        <dbReference type="ARBA" id="ARBA00022692"/>
    </source>
</evidence>
<feature type="transmembrane region" description="Helical" evidence="7">
    <location>
        <begin position="333"/>
        <end position="354"/>
    </location>
</feature>
<evidence type="ECO:0000256" key="1">
    <source>
        <dbReference type="ARBA" id="ARBA00004141"/>
    </source>
</evidence>
<comment type="similarity">
    <text evidence="2">Belongs to the nucleobase:cation symporter-2 (NCS2) (TC 2.A.40) family.</text>
</comment>
<gene>
    <name evidence="8" type="ORF">EDC65_4378</name>
</gene>
<feature type="transmembrane region" description="Helical" evidence="7">
    <location>
        <begin position="200"/>
        <end position="225"/>
    </location>
</feature>
<feature type="transmembrane region" description="Helical" evidence="7">
    <location>
        <begin position="109"/>
        <end position="128"/>
    </location>
</feature>
<keyword evidence="4 7" id="KW-0812">Transmembrane</keyword>
<comment type="subcellular location">
    <subcellularLocation>
        <location evidence="1">Membrane</location>
        <topology evidence="1">Multi-pass membrane protein</topology>
    </subcellularLocation>
</comment>
<feature type="transmembrane region" description="Helical" evidence="7">
    <location>
        <begin position="140"/>
        <end position="161"/>
    </location>
</feature>
<feature type="transmembrane region" description="Helical" evidence="7">
    <location>
        <begin position="83"/>
        <end position="103"/>
    </location>
</feature>
<feature type="transmembrane region" description="Helical" evidence="7">
    <location>
        <begin position="388"/>
        <end position="408"/>
    </location>
</feature>
<dbReference type="GO" id="GO:0042907">
    <property type="term" value="F:xanthine transmembrane transporter activity"/>
    <property type="evidence" value="ECO:0007669"/>
    <property type="project" value="TreeGrafter"/>
</dbReference>
<feature type="transmembrane region" description="Helical" evidence="7">
    <location>
        <begin position="21"/>
        <end position="44"/>
    </location>
</feature>
<dbReference type="GO" id="GO:0005886">
    <property type="term" value="C:plasma membrane"/>
    <property type="evidence" value="ECO:0007669"/>
    <property type="project" value="TreeGrafter"/>
</dbReference>
<evidence type="ECO:0000256" key="6">
    <source>
        <dbReference type="ARBA" id="ARBA00023136"/>
    </source>
</evidence>
<organism evidence="8 9">
    <name type="scientific">Stella humosa</name>
    <dbReference type="NCBI Taxonomy" id="94"/>
    <lineage>
        <taxon>Bacteria</taxon>
        <taxon>Pseudomonadati</taxon>
        <taxon>Pseudomonadota</taxon>
        <taxon>Alphaproteobacteria</taxon>
        <taxon>Rhodospirillales</taxon>
        <taxon>Stellaceae</taxon>
        <taxon>Stella</taxon>
    </lineage>
</organism>
<evidence type="ECO:0000256" key="5">
    <source>
        <dbReference type="ARBA" id="ARBA00022989"/>
    </source>
</evidence>
<accession>A0A3N1KY62</accession>
<evidence type="ECO:0000313" key="9">
    <source>
        <dbReference type="Proteomes" id="UP000278222"/>
    </source>
</evidence>
<sequence>MTGQQDHRGYSLDDRVPLPALLFNAVQHVAIIAPIGLVFPGLVARAAGLSPEATQAVVAASLIALGLGSLLLCRAGRLVGSGFLAPAVFTAAYLPASLAAAALGGLPLVIGMTIFAGLCELLFSFVLYRMRTLLPGEISGLAVLMIGITLALLGFRLVFDISATGQFVAGPDLSSHVALGLGTLALIIALNVWGRGPLRVFAVLIGVAVAYAAAAFAGRVEIAIIDAGMAGGLLRLPRLPLVLPAFDLSLAPPFMVGALAAALRAMGDITTCQRMNDRDWVRPDFISIQRGVRADGLATILSGCLGSVGLNTFSGSIGLAQASGVTARRIGPAIAGLFVLLAFFPPVIALAAAIPQPVTGAVLMFSSAFIIASGLQIIVARLLDARRILAIGLAFTFGVSHAAFLGFYTALPTWLATVSSSALVVALVIALSLNAIFRIGTSQTRTLTLPIDADLTSGIHAFCDDSGAAWGARRDVVERVFGASLEAGELALANGAPGTPFQLSLTFDEFFIDATASYELGQPPPVLDAEDDMYAETLVRMADLPMLLIHRQADRVAVATERGRSILRMRFDS</sequence>
<feature type="transmembrane region" description="Helical" evidence="7">
    <location>
        <begin position="173"/>
        <end position="193"/>
    </location>
</feature>
<feature type="transmembrane region" description="Helical" evidence="7">
    <location>
        <begin position="414"/>
        <end position="437"/>
    </location>
</feature>
<evidence type="ECO:0000256" key="7">
    <source>
        <dbReference type="SAM" id="Phobius"/>
    </source>
</evidence>
<dbReference type="Proteomes" id="UP000278222">
    <property type="component" value="Unassembled WGS sequence"/>
</dbReference>
<keyword evidence="5 7" id="KW-1133">Transmembrane helix</keyword>
<feature type="transmembrane region" description="Helical" evidence="7">
    <location>
        <begin position="360"/>
        <end position="383"/>
    </location>
</feature>
<keyword evidence="3" id="KW-0813">Transport</keyword>
<feature type="transmembrane region" description="Helical" evidence="7">
    <location>
        <begin position="245"/>
        <end position="266"/>
    </location>
</feature>
<protein>
    <submittedName>
        <fullName evidence="8">NCS2 family nucleobase:cation symporter-2</fullName>
    </submittedName>
</protein>
<evidence type="ECO:0000256" key="2">
    <source>
        <dbReference type="ARBA" id="ARBA00008821"/>
    </source>
</evidence>
<dbReference type="PANTHER" id="PTHR42810:SF2">
    <property type="entry name" value="PURINE PERMEASE C1399.01C-RELATED"/>
    <property type="match status" value="1"/>
</dbReference>
<keyword evidence="9" id="KW-1185">Reference proteome</keyword>
<dbReference type="PANTHER" id="PTHR42810">
    <property type="entry name" value="PURINE PERMEASE C1399.01C-RELATED"/>
    <property type="match status" value="1"/>
</dbReference>
<evidence type="ECO:0000313" key="8">
    <source>
        <dbReference type="EMBL" id="ROP83729.1"/>
    </source>
</evidence>
<proteinExistence type="inferred from homology"/>
<dbReference type="OrthoDB" id="7236539at2"/>
<evidence type="ECO:0000256" key="3">
    <source>
        <dbReference type="ARBA" id="ARBA00022448"/>
    </source>
</evidence>
<comment type="caution">
    <text evidence="8">The sequence shown here is derived from an EMBL/GenBank/DDBJ whole genome shotgun (WGS) entry which is preliminary data.</text>
</comment>
<feature type="transmembrane region" description="Helical" evidence="7">
    <location>
        <begin position="56"/>
        <end position="76"/>
    </location>
</feature>
<reference evidence="8 9" key="1">
    <citation type="submission" date="2018-11" db="EMBL/GenBank/DDBJ databases">
        <title>Genomic Encyclopedia of Type Strains, Phase IV (KMG-IV): sequencing the most valuable type-strain genomes for metagenomic binning, comparative biology and taxonomic classification.</title>
        <authorList>
            <person name="Goeker M."/>
        </authorList>
    </citation>
    <scope>NUCLEOTIDE SEQUENCE [LARGE SCALE GENOMIC DNA]</scope>
    <source>
        <strain evidence="8 9">DSM 5900</strain>
    </source>
</reference>
<dbReference type="RefSeq" id="WP_123693525.1">
    <property type="nucleotide sequence ID" value="NZ_RJKX01000016.1"/>
</dbReference>
<name>A0A3N1KY62_9PROT</name>
<dbReference type="Pfam" id="PF00860">
    <property type="entry name" value="Xan_ur_permease"/>
    <property type="match status" value="1"/>
</dbReference>